<evidence type="ECO:0000313" key="1">
    <source>
        <dbReference type="EMBL" id="KUJ20694.1"/>
    </source>
</evidence>
<dbReference type="KEGG" id="psco:LY89DRAFT_452500"/>
<dbReference type="EMBL" id="KQ947409">
    <property type="protein sequence ID" value="KUJ20694.1"/>
    <property type="molecule type" value="Genomic_DNA"/>
</dbReference>
<evidence type="ECO:0000313" key="2">
    <source>
        <dbReference type="Proteomes" id="UP000070700"/>
    </source>
</evidence>
<dbReference type="AlphaFoldDB" id="A0A194XKS1"/>
<proteinExistence type="predicted"/>
<dbReference type="InParanoid" id="A0A194XKS1"/>
<dbReference type="OrthoDB" id="3509578at2759"/>
<sequence>MQFQTPLRRLQFQPLAARLLTQLPSSLAIARNALAEFDIVWWFLSFGLPTISYTAYGNWGTCYNIPGLFGVETGSIKPESGSPGCWVYPKTNCVGNYTVIGPKGDDIWDGSSGSFICDPPASK</sequence>
<accession>A0A194XKS1</accession>
<gene>
    <name evidence="1" type="ORF">LY89DRAFT_452500</name>
</gene>
<name>A0A194XKS1_MOLSC</name>
<organism evidence="1 2">
    <name type="scientific">Mollisia scopiformis</name>
    <name type="common">Conifer needle endophyte fungus</name>
    <name type="synonym">Phialocephala scopiformis</name>
    <dbReference type="NCBI Taxonomy" id="149040"/>
    <lineage>
        <taxon>Eukaryota</taxon>
        <taxon>Fungi</taxon>
        <taxon>Dikarya</taxon>
        <taxon>Ascomycota</taxon>
        <taxon>Pezizomycotina</taxon>
        <taxon>Leotiomycetes</taxon>
        <taxon>Helotiales</taxon>
        <taxon>Mollisiaceae</taxon>
        <taxon>Mollisia</taxon>
    </lineage>
</organism>
<dbReference type="RefSeq" id="XP_018075049.1">
    <property type="nucleotide sequence ID" value="XM_018207619.1"/>
</dbReference>
<protein>
    <submittedName>
        <fullName evidence="1">Uncharacterized protein</fullName>
    </submittedName>
</protein>
<dbReference type="GeneID" id="28817345"/>
<reference evidence="1 2" key="1">
    <citation type="submission" date="2015-10" db="EMBL/GenBank/DDBJ databases">
        <title>Full genome of DAOMC 229536 Phialocephala scopiformis, a fungal endophyte of spruce producing the potent anti-insectan compound rugulosin.</title>
        <authorList>
            <consortium name="DOE Joint Genome Institute"/>
            <person name="Walker A.K."/>
            <person name="Frasz S.L."/>
            <person name="Seifert K.A."/>
            <person name="Miller J.D."/>
            <person name="Mondo S.J."/>
            <person name="Labutti K."/>
            <person name="Lipzen A."/>
            <person name="Dockter R."/>
            <person name="Kennedy M."/>
            <person name="Grigoriev I.V."/>
            <person name="Spatafora J.W."/>
        </authorList>
    </citation>
    <scope>NUCLEOTIDE SEQUENCE [LARGE SCALE GENOMIC DNA]</scope>
    <source>
        <strain evidence="1 2">CBS 120377</strain>
    </source>
</reference>
<dbReference type="Proteomes" id="UP000070700">
    <property type="component" value="Unassembled WGS sequence"/>
</dbReference>
<keyword evidence="2" id="KW-1185">Reference proteome</keyword>